<dbReference type="EMBL" id="CM047750">
    <property type="protein sequence ID" value="KAJ0007401.1"/>
    <property type="molecule type" value="Genomic_DNA"/>
</dbReference>
<sequence>MGACASKPKEIDNAPCEAPTTPKSNQKNNNINRAPLVDHSKPKNKTVEAVEKKVETTEPELKTEKKFEVAVVDDAKPAFARPAKAETENKFIKEENADQNVKGIGKKVEGKVENVKESEKKIELTNDQKAAIDAEPAFARQAVEKKVETTEKTEKKFEVAVVDDAEPAFAKPSKAQTENKFIEEANADQNVKKIGNKVKGNVDNVKENDQKVAIDAEPAFAGQEVGEKVQKKDKGVGEKAKEIEKVEGLAEKAKESAKTVDKKVEAKATAKEIEKKVEAASIPSKAKEIEKVESLAEKAKASAKTVEKKVEAKATAKEIENKVEAAAIPSKAKEIEKVEGLAEKAKASAKTVAKKVEAKATAKETIAKEMEKVEAPIVGKFDKIDEAPQKSEKLDQK</sequence>
<dbReference type="Proteomes" id="UP001163603">
    <property type="component" value="Chromosome 15"/>
</dbReference>
<gene>
    <name evidence="1" type="ORF">Pint_30439</name>
</gene>
<comment type="caution">
    <text evidence="1">The sequence shown here is derived from an EMBL/GenBank/DDBJ whole genome shotgun (WGS) entry which is preliminary data.</text>
</comment>
<protein>
    <submittedName>
        <fullName evidence="1">Uncharacterized protein</fullName>
    </submittedName>
</protein>
<accession>A0ACC0X110</accession>
<proteinExistence type="predicted"/>
<reference evidence="2" key="1">
    <citation type="journal article" date="2023" name="G3 (Bethesda)">
        <title>Genome assembly and association tests identify interacting loci associated with vigor, precocity, and sex in interspecific pistachio rootstocks.</title>
        <authorList>
            <person name="Palmer W."/>
            <person name="Jacygrad E."/>
            <person name="Sagayaradj S."/>
            <person name="Cavanaugh K."/>
            <person name="Han R."/>
            <person name="Bertier L."/>
            <person name="Beede B."/>
            <person name="Kafkas S."/>
            <person name="Golino D."/>
            <person name="Preece J."/>
            <person name="Michelmore R."/>
        </authorList>
    </citation>
    <scope>NUCLEOTIDE SEQUENCE [LARGE SCALE GENOMIC DNA]</scope>
</reference>
<evidence type="ECO:0000313" key="1">
    <source>
        <dbReference type="EMBL" id="KAJ0007401.1"/>
    </source>
</evidence>
<evidence type="ECO:0000313" key="2">
    <source>
        <dbReference type="Proteomes" id="UP001163603"/>
    </source>
</evidence>
<keyword evidence="2" id="KW-1185">Reference proteome</keyword>
<name>A0ACC0X110_9ROSI</name>
<organism evidence="1 2">
    <name type="scientific">Pistacia integerrima</name>
    <dbReference type="NCBI Taxonomy" id="434235"/>
    <lineage>
        <taxon>Eukaryota</taxon>
        <taxon>Viridiplantae</taxon>
        <taxon>Streptophyta</taxon>
        <taxon>Embryophyta</taxon>
        <taxon>Tracheophyta</taxon>
        <taxon>Spermatophyta</taxon>
        <taxon>Magnoliopsida</taxon>
        <taxon>eudicotyledons</taxon>
        <taxon>Gunneridae</taxon>
        <taxon>Pentapetalae</taxon>
        <taxon>rosids</taxon>
        <taxon>malvids</taxon>
        <taxon>Sapindales</taxon>
        <taxon>Anacardiaceae</taxon>
        <taxon>Pistacia</taxon>
    </lineage>
</organism>